<name>A0A1W1C450_9ZZZZ</name>
<organism evidence="1">
    <name type="scientific">hydrothermal vent metagenome</name>
    <dbReference type="NCBI Taxonomy" id="652676"/>
    <lineage>
        <taxon>unclassified sequences</taxon>
        <taxon>metagenomes</taxon>
        <taxon>ecological metagenomes</taxon>
    </lineage>
</organism>
<gene>
    <name evidence="1" type="ORF">MNB_SM-7-781</name>
</gene>
<proteinExistence type="predicted"/>
<protein>
    <recommendedName>
        <fullName evidence="2">GP-PDE domain-containing protein</fullName>
    </recommendedName>
</protein>
<reference evidence="1" key="1">
    <citation type="submission" date="2016-10" db="EMBL/GenBank/DDBJ databases">
        <authorList>
            <person name="de Groot N.N."/>
        </authorList>
    </citation>
    <scope>NUCLEOTIDE SEQUENCE</scope>
</reference>
<sequence length="130" mass="14947">MLFFGHRFIESEKFYHVSDIDAVVKTPPNAIIYLEFDEANLDIIEYLRINGISFALGVKTLQEVLYANALESRYIITDEILCKEAQQIAQEYLFDAKILVRIESDEEIERFAKLGIDGVIYPEAIVKIPT</sequence>
<evidence type="ECO:0000313" key="1">
    <source>
        <dbReference type="EMBL" id="SFV60628.1"/>
    </source>
</evidence>
<accession>A0A1W1C450</accession>
<dbReference type="AlphaFoldDB" id="A0A1W1C450"/>
<dbReference type="EMBL" id="FPHB01000048">
    <property type="protein sequence ID" value="SFV60628.1"/>
    <property type="molecule type" value="Genomic_DNA"/>
</dbReference>
<evidence type="ECO:0008006" key="2">
    <source>
        <dbReference type="Google" id="ProtNLM"/>
    </source>
</evidence>